<dbReference type="InterPro" id="IPR035161">
    <property type="entry name" value="DUF5332"/>
</dbReference>
<name>A0AAD5R8N1_PARTN</name>
<proteinExistence type="predicted"/>
<evidence type="ECO:0000313" key="3">
    <source>
        <dbReference type="Proteomes" id="UP001196413"/>
    </source>
</evidence>
<protein>
    <submittedName>
        <fullName evidence="2">Uncharacterized protein</fullName>
    </submittedName>
</protein>
<evidence type="ECO:0000313" key="2">
    <source>
        <dbReference type="EMBL" id="KAJ1371493.1"/>
    </source>
</evidence>
<dbReference type="Proteomes" id="UP001196413">
    <property type="component" value="Unassembled WGS sequence"/>
</dbReference>
<comment type="caution">
    <text evidence="2">The sequence shown here is derived from an EMBL/GenBank/DDBJ whole genome shotgun (WGS) entry which is preliminary data.</text>
</comment>
<keyword evidence="1" id="KW-1133">Transmembrane helix</keyword>
<keyword evidence="1" id="KW-0472">Membrane</keyword>
<feature type="transmembrane region" description="Helical" evidence="1">
    <location>
        <begin position="98"/>
        <end position="124"/>
    </location>
</feature>
<dbReference type="AlphaFoldDB" id="A0AAD5R8N1"/>
<accession>A0AAD5R8N1</accession>
<organism evidence="2 3">
    <name type="scientific">Parelaphostrongylus tenuis</name>
    <name type="common">Meningeal worm</name>
    <dbReference type="NCBI Taxonomy" id="148309"/>
    <lineage>
        <taxon>Eukaryota</taxon>
        <taxon>Metazoa</taxon>
        <taxon>Ecdysozoa</taxon>
        <taxon>Nematoda</taxon>
        <taxon>Chromadorea</taxon>
        <taxon>Rhabditida</taxon>
        <taxon>Rhabditina</taxon>
        <taxon>Rhabditomorpha</taxon>
        <taxon>Strongyloidea</taxon>
        <taxon>Metastrongylidae</taxon>
        <taxon>Parelaphostrongylus</taxon>
    </lineage>
</organism>
<dbReference type="PANTHER" id="PTHR38612">
    <property type="entry name" value="PROTEIN DCT-5-RELATED"/>
    <property type="match status" value="1"/>
</dbReference>
<keyword evidence="3" id="KW-1185">Reference proteome</keyword>
<sequence>MTKSGQLSSAIYKFQFVFGSKEATVSTNKQKTPFSLATTVDSRLMGEQIELTGNGFVAHEQRPRAPLQKQSTHEITIGTDLDPFNKPEHVNTLKGRSLYIFVIFYTLAVCLIVMMFEFFMPVLFNPNYPNMQ</sequence>
<gene>
    <name evidence="2" type="ORF">KIN20_033458</name>
</gene>
<dbReference type="PANTHER" id="PTHR38612:SF2">
    <property type="entry name" value="PROTEIN DCT-5"/>
    <property type="match status" value="1"/>
</dbReference>
<evidence type="ECO:0000256" key="1">
    <source>
        <dbReference type="SAM" id="Phobius"/>
    </source>
</evidence>
<dbReference type="EMBL" id="JAHQIW010006986">
    <property type="protein sequence ID" value="KAJ1371493.1"/>
    <property type="molecule type" value="Genomic_DNA"/>
</dbReference>
<keyword evidence="1" id="KW-0812">Transmembrane</keyword>
<reference evidence="2" key="1">
    <citation type="submission" date="2021-06" db="EMBL/GenBank/DDBJ databases">
        <title>Parelaphostrongylus tenuis whole genome reference sequence.</title>
        <authorList>
            <person name="Garwood T.J."/>
            <person name="Larsen P.A."/>
            <person name="Fountain-Jones N.M."/>
            <person name="Garbe J.R."/>
            <person name="Macchietto M.G."/>
            <person name="Kania S.A."/>
            <person name="Gerhold R.W."/>
            <person name="Richards J.E."/>
            <person name="Wolf T.M."/>
        </authorList>
    </citation>
    <scope>NUCLEOTIDE SEQUENCE</scope>
    <source>
        <strain evidence="2">MNPRO001-30</strain>
        <tissue evidence="2">Meninges</tissue>
    </source>
</reference>